<dbReference type="PANTHER" id="PTHR34776:SF1">
    <property type="entry name" value="F17F16.3 PROTEIN"/>
    <property type="match status" value="1"/>
</dbReference>
<evidence type="ECO:0000256" key="1">
    <source>
        <dbReference type="SAM" id="MobiDB-lite"/>
    </source>
</evidence>
<reference evidence="2" key="1">
    <citation type="journal article" date="2023" name="Mol. Phylogenet. Evol.">
        <title>Genome-scale phylogeny and comparative genomics of the fungal order Sordariales.</title>
        <authorList>
            <person name="Hensen N."/>
            <person name="Bonometti L."/>
            <person name="Westerberg I."/>
            <person name="Brannstrom I.O."/>
            <person name="Guillou S."/>
            <person name="Cros-Aarteil S."/>
            <person name="Calhoun S."/>
            <person name="Haridas S."/>
            <person name="Kuo A."/>
            <person name="Mondo S."/>
            <person name="Pangilinan J."/>
            <person name="Riley R."/>
            <person name="LaButti K."/>
            <person name="Andreopoulos B."/>
            <person name="Lipzen A."/>
            <person name="Chen C."/>
            <person name="Yan M."/>
            <person name="Daum C."/>
            <person name="Ng V."/>
            <person name="Clum A."/>
            <person name="Steindorff A."/>
            <person name="Ohm R.A."/>
            <person name="Martin F."/>
            <person name="Silar P."/>
            <person name="Natvig D.O."/>
            <person name="Lalanne C."/>
            <person name="Gautier V."/>
            <person name="Ament-Velasquez S.L."/>
            <person name="Kruys A."/>
            <person name="Hutchinson M.I."/>
            <person name="Powell A.J."/>
            <person name="Barry K."/>
            <person name="Miller A.N."/>
            <person name="Grigoriev I.V."/>
            <person name="Debuchy R."/>
            <person name="Gladieux P."/>
            <person name="Hiltunen Thoren M."/>
            <person name="Johannesson H."/>
        </authorList>
    </citation>
    <scope>NUCLEOTIDE SEQUENCE</scope>
    <source>
        <strain evidence="2">CBS 333.67</strain>
    </source>
</reference>
<organism evidence="2 3">
    <name type="scientific">Chaetomium strumarium</name>
    <dbReference type="NCBI Taxonomy" id="1170767"/>
    <lineage>
        <taxon>Eukaryota</taxon>
        <taxon>Fungi</taxon>
        <taxon>Dikarya</taxon>
        <taxon>Ascomycota</taxon>
        <taxon>Pezizomycotina</taxon>
        <taxon>Sordariomycetes</taxon>
        <taxon>Sordariomycetidae</taxon>
        <taxon>Sordariales</taxon>
        <taxon>Chaetomiaceae</taxon>
        <taxon>Chaetomium</taxon>
    </lineage>
</organism>
<feature type="region of interest" description="Disordered" evidence="1">
    <location>
        <begin position="87"/>
        <end position="194"/>
    </location>
</feature>
<feature type="compositionally biased region" description="Basic and acidic residues" evidence="1">
    <location>
        <begin position="416"/>
        <end position="430"/>
    </location>
</feature>
<reference evidence="2" key="2">
    <citation type="submission" date="2023-06" db="EMBL/GenBank/DDBJ databases">
        <authorList>
            <consortium name="Lawrence Berkeley National Laboratory"/>
            <person name="Mondo S.J."/>
            <person name="Hensen N."/>
            <person name="Bonometti L."/>
            <person name="Westerberg I."/>
            <person name="Brannstrom I.O."/>
            <person name="Guillou S."/>
            <person name="Cros-Aarteil S."/>
            <person name="Calhoun S."/>
            <person name="Haridas S."/>
            <person name="Kuo A."/>
            <person name="Pangilinan J."/>
            <person name="Riley R."/>
            <person name="Labutti K."/>
            <person name="Andreopoulos B."/>
            <person name="Lipzen A."/>
            <person name="Chen C."/>
            <person name="Yanf M."/>
            <person name="Daum C."/>
            <person name="Ng V."/>
            <person name="Clum A."/>
            <person name="Steindorff A."/>
            <person name="Ohm R."/>
            <person name="Martin F."/>
            <person name="Silar P."/>
            <person name="Natvig D."/>
            <person name="Lalanne C."/>
            <person name="Gautier V."/>
            <person name="Ament-Velasquez S.L."/>
            <person name="Kruys A."/>
            <person name="Hutchinson M.I."/>
            <person name="Powell A.J."/>
            <person name="Barry K."/>
            <person name="Miller A.N."/>
            <person name="Grigoriev I.V."/>
            <person name="Debuchy R."/>
            <person name="Gladieux P."/>
            <person name="Thoren M.H."/>
            <person name="Johannesson H."/>
        </authorList>
    </citation>
    <scope>NUCLEOTIDE SEQUENCE</scope>
    <source>
        <strain evidence="2">CBS 333.67</strain>
    </source>
</reference>
<dbReference type="RefSeq" id="XP_062726859.1">
    <property type="nucleotide sequence ID" value="XM_062868494.1"/>
</dbReference>
<gene>
    <name evidence="2" type="ORF">B0T15DRAFT_520321</name>
</gene>
<name>A0AAJ0H3C6_9PEZI</name>
<feature type="compositionally biased region" description="Basic and acidic residues" evidence="1">
    <location>
        <begin position="142"/>
        <end position="178"/>
    </location>
</feature>
<sequence length="469" mass="51631">LICTVVQANAYMYCGAGKCVYRPMKLMKDISSKNRIGIRVAIQNSLHPTSNTAVYCLSFFQSAAKSKAIHSIHQFTFEAAAKMTTTTRSAAKKQGQADVRPTETARPGAKHKAGASADSRSSNKRRKGGKKQTKIENTIAGDETKHRQENGASKEGHGNEQRTEKKRPEPKEEGKDETSAVEPQGRGESEAPPSSILEKGIIYFFFRGRVNVDEPSGVSEIARSYILLRPIEKDAKLGSGPIGDAGNSRVCVVPKKTLPQSGRDRWIGFVEKAGASFQQLKDEFLASSEYQTKTAGERHTPAATPAGEGVYAITSTGRESHLAYVLTLPERVGELQREIGLKEKGSFIITTKNPEHPGPANARLPKAPEYPKELLEEFRSLRWVPTQPKHLDYVNTQFLLVGESSGLEKALAPQTEDQKDGRAEPAAEMEKLEEEDMQRMKALREDDSGRIFADLQADAGNYPKLRTTF</sequence>
<evidence type="ECO:0000313" key="3">
    <source>
        <dbReference type="Proteomes" id="UP001273166"/>
    </source>
</evidence>
<dbReference type="PANTHER" id="PTHR34776">
    <property type="entry name" value="F17F16.3 PROTEIN"/>
    <property type="match status" value="1"/>
</dbReference>
<dbReference type="Proteomes" id="UP001273166">
    <property type="component" value="Unassembled WGS sequence"/>
</dbReference>
<proteinExistence type="predicted"/>
<dbReference type="GeneID" id="87887323"/>
<protein>
    <submittedName>
        <fullName evidence="2">Uncharacterized protein</fullName>
    </submittedName>
</protein>
<evidence type="ECO:0000313" key="2">
    <source>
        <dbReference type="EMBL" id="KAK3311079.1"/>
    </source>
</evidence>
<dbReference type="EMBL" id="JAUDZG010000001">
    <property type="protein sequence ID" value="KAK3311079.1"/>
    <property type="molecule type" value="Genomic_DNA"/>
</dbReference>
<feature type="non-terminal residue" evidence="2">
    <location>
        <position position="1"/>
    </location>
</feature>
<keyword evidence="3" id="KW-1185">Reference proteome</keyword>
<accession>A0AAJ0H3C6</accession>
<feature type="region of interest" description="Disordered" evidence="1">
    <location>
        <begin position="409"/>
        <end position="434"/>
    </location>
</feature>
<dbReference type="AlphaFoldDB" id="A0AAJ0H3C6"/>
<comment type="caution">
    <text evidence="2">The sequence shown here is derived from an EMBL/GenBank/DDBJ whole genome shotgun (WGS) entry which is preliminary data.</text>
</comment>
<feature type="compositionally biased region" description="Basic residues" evidence="1">
    <location>
        <begin position="122"/>
        <end position="132"/>
    </location>
</feature>